<dbReference type="EMBL" id="KI913957">
    <property type="protein sequence ID" value="ETW05340.1"/>
    <property type="molecule type" value="Genomic_DNA"/>
</dbReference>
<dbReference type="AlphaFoldDB" id="A0A024UGL2"/>
<reference evidence="2" key="1">
    <citation type="submission" date="2013-12" db="EMBL/GenBank/DDBJ databases">
        <title>The Genome Sequence of Aphanomyces invadans NJM9701.</title>
        <authorList>
            <consortium name="The Broad Institute Genomics Platform"/>
            <person name="Russ C."/>
            <person name="Tyler B."/>
            <person name="van West P."/>
            <person name="Dieguez-Uribeondo J."/>
            <person name="Young S.K."/>
            <person name="Zeng Q."/>
            <person name="Gargeya S."/>
            <person name="Fitzgerald M."/>
            <person name="Abouelleil A."/>
            <person name="Alvarado L."/>
            <person name="Chapman S.B."/>
            <person name="Gainer-Dewar J."/>
            <person name="Goldberg J."/>
            <person name="Griggs A."/>
            <person name="Gujja S."/>
            <person name="Hansen M."/>
            <person name="Howarth C."/>
            <person name="Imamovic A."/>
            <person name="Ireland A."/>
            <person name="Larimer J."/>
            <person name="McCowan C."/>
            <person name="Murphy C."/>
            <person name="Pearson M."/>
            <person name="Poon T.W."/>
            <person name="Priest M."/>
            <person name="Roberts A."/>
            <person name="Saif S."/>
            <person name="Shea T."/>
            <person name="Sykes S."/>
            <person name="Wortman J."/>
            <person name="Nusbaum C."/>
            <person name="Birren B."/>
        </authorList>
    </citation>
    <scope>NUCLEOTIDE SEQUENCE [LARGE SCALE GENOMIC DNA]</scope>
    <source>
        <strain evidence="2">NJM9701</strain>
    </source>
</reference>
<proteinExistence type="predicted"/>
<name>A0A024UGL2_9STRA</name>
<evidence type="ECO:0000313" key="2">
    <source>
        <dbReference type="EMBL" id="ETW05340.1"/>
    </source>
</evidence>
<organism evidence="2">
    <name type="scientific">Aphanomyces invadans</name>
    <dbReference type="NCBI Taxonomy" id="157072"/>
    <lineage>
        <taxon>Eukaryota</taxon>
        <taxon>Sar</taxon>
        <taxon>Stramenopiles</taxon>
        <taxon>Oomycota</taxon>
        <taxon>Saprolegniomycetes</taxon>
        <taxon>Saprolegniales</taxon>
        <taxon>Verrucalvaceae</taxon>
        <taxon>Aphanomyces</taxon>
    </lineage>
</organism>
<gene>
    <name evidence="2" type="ORF">H310_04279</name>
</gene>
<feature type="region of interest" description="Disordered" evidence="1">
    <location>
        <begin position="92"/>
        <end position="136"/>
    </location>
</feature>
<evidence type="ECO:0000256" key="1">
    <source>
        <dbReference type="SAM" id="MobiDB-lite"/>
    </source>
</evidence>
<sequence length="157" mass="17323">MPSDGKVSSYVANVRRRIWEMADPAQFFQPSNQLGAFADFDVVHATLHQLDVVNKMCANMTSWTNPVVLKAAIHRYDEFISSASKMAPGITLVSQPQTSTSSGTRTRPSPWTTRPFARKSAHTLVDHDDTIGNGDLRASYADTSQVFGEPYSSYPPN</sequence>
<feature type="compositionally biased region" description="Low complexity" evidence="1">
    <location>
        <begin position="94"/>
        <end position="115"/>
    </location>
</feature>
<dbReference type="VEuPathDB" id="FungiDB:H310_04279"/>
<dbReference type="RefSeq" id="XP_008866778.1">
    <property type="nucleotide sequence ID" value="XM_008868556.1"/>
</dbReference>
<protein>
    <submittedName>
        <fullName evidence="2">Uncharacterized protein</fullName>
    </submittedName>
</protein>
<accession>A0A024UGL2</accession>
<dbReference type="GeneID" id="20081329"/>